<dbReference type="InterPro" id="IPR029056">
    <property type="entry name" value="Ribokinase-like"/>
</dbReference>
<protein>
    <recommendedName>
        <fullName evidence="4">hydroxyethylthiazole kinase</fullName>
        <ecNumber evidence="4">2.7.1.50</ecNumber>
    </recommendedName>
</protein>
<gene>
    <name evidence="12" type="ORF">CYMTET_16172</name>
</gene>
<dbReference type="Pfam" id="PF02110">
    <property type="entry name" value="HK"/>
    <property type="match status" value="1"/>
</dbReference>
<evidence type="ECO:0000256" key="9">
    <source>
        <dbReference type="ARBA" id="ARBA00022840"/>
    </source>
</evidence>
<organism evidence="12 13">
    <name type="scientific">Cymbomonas tetramitiformis</name>
    <dbReference type="NCBI Taxonomy" id="36881"/>
    <lineage>
        <taxon>Eukaryota</taxon>
        <taxon>Viridiplantae</taxon>
        <taxon>Chlorophyta</taxon>
        <taxon>Pyramimonadophyceae</taxon>
        <taxon>Pyramimonadales</taxon>
        <taxon>Pyramimonadaceae</taxon>
        <taxon>Cymbomonas</taxon>
    </lineage>
</organism>
<keyword evidence="7" id="KW-0547">Nucleotide-binding</keyword>
<dbReference type="GO" id="GO:0000287">
    <property type="term" value="F:magnesium ion binding"/>
    <property type="evidence" value="ECO:0007669"/>
    <property type="project" value="InterPro"/>
</dbReference>
<dbReference type="Gene3D" id="3.40.1190.20">
    <property type="match status" value="1"/>
</dbReference>
<comment type="catalytic activity">
    <reaction evidence="1">
        <text>5-(2-hydroxyethyl)-4-methylthiazole + ATP = 4-methyl-5-(2-phosphooxyethyl)-thiazole + ADP + H(+)</text>
        <dbReference type="Rhea" id="RHEA:24212"/>
        <dbReference type="ChEBI" id="CHEBI:15378"/>
        <dbReference type="ChEBI" id="CHEBI:17957"/>
        <dbReference type="ChEBI" id="CHEBI:30616"/>
        <dbReference type="ChEBI" id="CHEBI:58296"/>
        <dbReference type="ChEBI" id="CHEBI:456216"/>
        <dbReference type="EC" id="2.7.1.50"/>
    </reaction>
</comment>
<evidence type="ECO:0000256" key="7">
    <source>
        <dbReference type="ARBA" id="ARBA00022741"/>
    </source>
</evidence>
<name>A0AAE0GCW6_9CHLO</name>
<dbReference type="NCBIfam" id="NF006830">
    <property type="entry name" value="PRK09355.1"/>
    <property type="match status" value="1"/>
</dbReference>
<evidence type="ECO:0000256" key="11">
    <source>
        <dbReference type="ARBA" id="ARBA00022977"/>
    </source>
</evidence>
<dbReference type="AlphaFoldDB" id="A0AAE0GCW6"/>
<evidence type="ECO:0000256" key="1">
    <source>
        <dbReference type="ARBA" id="ARBA00001771"/>
    </source>
</evidence>
<dbReference type="InterPro" id="IPR000417">
    <property type="entry name" value="Hyethyz_kinase"/>
</dbReference>
<dbReference type="EMBL" id="LGRX02007057">
    <property type="protein sequence ID" value="KAK3275713.1"/>
    <property type="molecule type" value="Genomic_DNA"/>
</dbReference>
<keyword evidence="8" id="KW-0418">Kinase</keyword>
<keyword evidence="9" id="KW-0067">ATP-binding</keyword>
<comment type="caution">
    <text evidence="12">The sequence shown here is derived from an EMBL/GenBank/DDBJ whole genome shotgun (WGS) entry which is preliminary data.</text>
</comment>
<proteinExistence type="inferred from homology"/>
<evidence type="ECO:0000256" key="3">
    <source>
        <dbReference type="ARBA" id="ARBA00004868"/>
    </source>
</evidence>
<dbReference type="GO" id="GO:0009228">
    <property type="term" value="P:thiamine biosynthetic process"/>
    <property type="evidence" value="ECO:0007669"/>
    <property type="project" value="UniProtKB-KW"/>
</dbReference>
<dbReference type="PRINTS" id="PR01099">
    <property type="entry name" value="HYETHTZKNASE"/>
</dbReference>
<dbReference type="HAMAP" id="MF_00228">
    <property type="entry name" value="Thz_kinase"/>
    <property type="match status" value="1"/>
</dbReference>
<comment type="pathway">
    <text evidence="3">Cofactor biosynthesis; thiamine diphosphate biosynthesis; 4-methyl-5-(2-phosphoethyl)-thiazole from 5-(2-hydroxyethyl)-4-methylthiazole: step 1/1.</text>
</comment>
<dbReference type="SUPFAM" id="SSF53613">
    <property type="entry name" value="Ribokinase-like"/>
    <property type="match status" value="1"/>
</dbReference>
<dbReference type="Proteomes" id="UP001190700">
    <property type="component" value="Unassembled WGS sequence"/>
</dbReference>
<accession>A0AAE0GCW6</accession>
<dbReference type="EC" id="2.7.1.50" evidence="4"/>
<keyword evidence="5" id="KW-0808">Transferase</keyword>
<evidence type="ECO:0000256" key="2">
    <source>
        <dbReference type="ARBA" id="ARBA00001946"/>
    </source>
</evidence>
<keyword evidence="10" id="KW-0460">Magnesium</keyword>
<feature type="non-terminal residue" evidence="12">
    <location>
        <position position="1"/>
    </location>
</feature>
<dbReference type="GO" id="GO:0004417">
    <property type="term" value="F:hydroxyethylthiazole kinase activity"/>
    <property type="evidence" value="ECO:0007669"/>
    <property type="project" value="UniProtKB-EC"/>
</dbReference>
<evidence type="ECO:0000313" key="13">
    <source>
        <dbReference type="Proteomes" id="UP001190700"/>
    </source>
</evidence>
<dbReference type="CDD" id="cd01170">
    <property type="entry name" value="THZ_kinase"/>
    <property type="match status" value="1"/>
</dbReference>
<evidence type="ECO:0000256" key="10">
    <source>
        <dbReference type="ARBA" id="ARBA00022842"/>
    </source>
</evidence>
<evidence type="ECO:0000256" key="5">
    <source>
        <dbReference type="ARBA" id="ARBA00022679"/>
    </source>
</evidence>
<keyword evidence="6" id="KW-0479">Metal-binding</keyword>
<reference evidence="12 13" key="1">
    <citation type="journal article" date="2015" name="Genome Biol. Evol.">
        <title>Comparative Genomics of a Bacterivorous Green Alga Reveals Evolutionary Causalities and Consequences of Phago-Mixotrophic Mode of Nutrition.</title>
        <authorList>
            <person name="Burns J.A."/>
            <person name="Paasch A."/>
            <person name="Narechania A."/>
            <person name="Kim E."/>
        </authorList>
    </citation>
    <scope>NUCLEOTIDE SEQUENCE [LARGE SCALE GENOMIC DNA]</scope>
    <source>
        <strain evidence="12 13">PLY_AMNH</strain>
    </source>
</reference>
<evidence type="ECO:0000256" key="8">
    <source>
        <dbReference type="ARBA" id="ARBA00022777"/>
    </source>
</evidence>
<comment type="cofactor">
    <cofactor evidence="2">
        <name>Mg(2+)</name>
        <dbReference type="ChEBI" id="CHEBI:18420"/>
    </cofactor>
</comment>
<evidence type="ECO:0000256" key="4">
    <source>
        <dbReference type="ARBA" id="ARBA00012129"/>
    </source>
</evidence>
<keyword evidence="13" id="KW-1185">Reference proteome</keyword>
<evidence type="ECO:0000256" key="6">
    <source>
        <dbReference type="ARBA" id="ARBA00022723"/>
    </source>
</evidence>
<keyword evidence="11" id="KW-0784">Thiamine biosynthesis</keyword>
<evidence type="ECO:0000313" key="12">
    <source>
        <dbReference type="EMBL" id="KAK3275713.1"/>
    </source>
</evidence>
<dbReference type="GO" id="GO:0005524">
    <property type="term" value="F:ATP binding"/>
    <property type="evidence" value="ECO:0007669"/>
    <property type="project" value="UniProtKB-KW"/>
</dbReference>
<sequence length="350" mass="36250">TSTRARYSSVRKSSFIAPEALHSRLSSRHASFAASNRDICRISRSSQSDALQIERCKRVNFALMASSELDEQVSACWTALQEKNPLVMCVTNRVTPQRVADVLLAAGASPAMVDNPTEIPQFGEISSAIYVNTGLHESQAQALLALQDMYSAPKQPQAILVLDPVGYGASAYRNGLIDTFVKVAAPAAIKGNAAEIAGLAGVEAVGGKGVDAGDAKSVEMVGPAVALAKRCGCVVTVTGEVDVITDGTSVALARGSDPMMTKVTGTGCSLGALVAATMSAWPHDPFVAALTGHAVFKAAGGAAVAVSRGPGALQGALCDELYTLSNSPADLMPLLQIEQLDLEAPPSWIL</sequence>